<feature type="compositionally biased region" description="Low complexity" evidence="1">
    <location>
        <begin position="456"/>
        <end position="472"/>
    </location>
</feature>
<keyword evidence="4" id="KW-1185">Reference proteome</keyword>
<evidence type="ECO:0000313" key="3">
    <source>
        <dbReference type="EMBL" id="KAF1979979.1"/>
    </source>
</evidence>
<keyword evidence="2" id="KW-1133">Transmembrane helix</keyword>
<dbReference type="AlphaFoldDB" id="A0A6A5VTR9"/>
<feature type="region of interest" description="Disordered" evidence="1">
    <location>
        <begin position="358"/>
        <end position="391"/>
    </location>
</feature>
<protein>
    <submittedName>
        <fullName evidence="3">Uncharacterized protein</fullName>
    </submittedName>
</protein>
<proteinExistence type="predicted"/>
<evidence type="ECO:0000256" key="2">
    <source>
        <dbReference type="SAM" id="Phobius"/>
    </source>
</evidence>
<feature type="compositionally biased region" description="Low complexity" evidence="1">
    <location>
        <begin position="319"/>
        <end position="329"/>
    </location>
</feature>
<feature type="compositionally biased region" description="Pro residues" evidence="1">
    <location>
        <begin position="330"/>
        <end position="341"/>
    </location>
</feature>
<feature type="compositionally biased region" description="Low complexity" evidence="1">
    <location>
        <begin position="423"/>
        <end position="436"/>
    </location>
</feature>
<dbReference type="Proteomes" id="UP000800036">
    <property type="component" value="Unassembled WGS sequence"/>
</dbReference>
<feature type="compositionally biased region" description="Pro residues" evidence="1">
    <location>
        <begin position="437"/>
        <end position="455"/>
    </location>
</feature>
<feature type="region of interest" description="Disordered" evidence="1">
    <location>
        <begin position="423"/>
        <end position="472"/>
    </location>
</feature>
<feature type="transmembrane region" description="Helical" evidence="2">
    <location>
        <begin position="21"/>
        <end position="43"/>
    </location>
</feature>
<sequence>MAGFEQFFEEFKFAGHDDSSALFWAGWLSIGIVWLGLTSFLFFGSQLSISMVTAVPPPTPLPPMTRSESRALAAAVRRTSKSSSPKPRPLPLISSADDVPPFVLKPPWGHHDGKLVDWKRTAPEGARSALLEFPASQEDNTRARGESDIHASPAAAKMCAPLAGTRPSTPVLAAQADLATGVVYPREGPVEHPQCRDATPVADAGRAHVPTSTEGIARSVVEPLQNDSSHFGGDYNSVLAPVPVPTGEMATPVRFSPVANRPTWAPSSGPQMLPPREINPLFKFREEPTWYFMAAAFQLLSLAAATAAATPPTQDIDMPDAPADASALAPPSPAAAPVPAPAPAPALAPAPIFFSAPAIRPAHRPPRTRLPASMRRAAAAARAPAAPTPAPALASAPAVVRPPVPAPAPAPALVRTSVQVTAPAPAAPAPTRAQAPLPAPAPAAPAPRAPAPAPTPAQAALPAPASARTTTPSVSVEGVYPMANQNWMLPTSEMLAFDIGHWGMTEDELMAWEPEADSLTVPEGSKDPKACEDPITLAVRFGGVSLALKQTVVLLRLQLAHSRPGRRSPVATFDKLKTLVWRASYQYSQILKFDKDRNYLHCADYAKFKDAWDFFFARIISKPEFAAWANEVRPAVDMGQLRGRAQTVWLALRVPKNRPSALSRTLDNLLAMV</sequence>
<feature type="region of interest" description="Disordered" evidence="1">
    <location>
        <begin position="60"/>
        <end position="91"/>
    </location>
</feature>
<keyword evidence="2" id="KW-0472">Membrane</keyword>
<dbReference type="PRINTS" id="PR01217">
    <property type="entry name" value="PRICHEXTENSN"/>
</dbReference>
<accession>A0A6A5VTR9</accession>
<gene>
    <name evidence="3" type="ORF">BU23DRAFT_112791</name>
</gene>
<organism evidence="3 4">
    <name type="scientific">Bimuria novae-zelandiae CBS 107.79</name>
    <dbReference type="NCBI Taxonomy" id="1447943"/>
    <lineage>
        <taxon>Eukaryota</taxon>
        <taxon>Fungi</taxon>
        <taxon>Dikarya</taxon>
        <taxon>Ascomycota</taxon>
        <taxon>Pezizomycotina</taxon>
        <taxon>Dothideomycetes</taxon>
        <taxon>Pleosporomycetidae</taxon>
        <taxon>Pleosporales</taxon>
        <taxon>Massarineae</taxon>
        <taxon>Didymosphaeriaceae</taxon>
        <taxon>Bimuria</taxon>
    </lineage>
</organism>
<evidence type="ECO:0000256" key="1">
    <source>
        <dbReference type="SAM" id="MobiDB-lite"/>
    </source>
</evidence>
<dbReference type="EMBL" id="ML976657">
    <property type="protein sequence ID" value="KAF1979979.1"/>
    <property type="molecule type" value="Genomic_DNA"/>
</dbReference>
<feature type="compositionally biased region" description="Low complexity" evidence="1">
    <location>
        <begin position="369"/>
        <end position="391"/>
    </location>
</feature>
<evidence type="ECO:0000313" key="4">
    <source>
        <dbReference type="Proteomes" id="UP000800036"/>
    </source>
</evidence>
<feature type="compositionally biased region" description="Low complexity" evidence="1">
    <location>
        <begin position="81"/>
        <end position="91"/>
    </location>
</feature>
<feature type="region of interest" description="Disordered" evidence="1">
    <location>
        <begin position="311"/>
        <end position="341"/>
    </location>
</feature>
<dbReference type="OrthoDB" id="3796487at2759"/>
<name>A0A6A5VTR9_9PLEO</name>
<keyword evidence="2" id="KW-0812">Transmembrane</keyword>
<reference evidence="3" key="1">
    <citation type="journal article" date="2020" name="Stud. Mycol.">
        <title>101 Dothideomycetes genomes: a test case for predicting lifestyles and emergence of pathogens.</title>
        <authorList>
            <person name="Haridas S."/>
            <person name="Albert R."/>
            <person name="Binder M."/>
            <person name="Bloem J."/>
            <person name="Labutti K."/>
            <person name="Salamov A."/>
            <person name="Andreopoulos B."/>
            <person name="Baker S."/>
            <person name="Barry K."/>
            <person name="Bills G."/>
            <person name="Bluhm B."/>
            <person name="Cannon C."/>
            <person name="Castanera R."/>
            <person name="Culley D."/>
            <person name="Daum C."/>
            <person name="Ezra D."/>
            <person name="Gonzalez J."/>
            <person name="Henrissat B."/>
            <person name="Kuo A."/>
            <person name="Liang C."/>
            <person name="Lipzen A."/>
            <person name="Lutzoni F."/>
            <person name="Magnuson J."/>
            <person name="Mondo S."/>
            <person name="Nolan M."/>
            <person name="Ohm R."/>
            <person name="Pangilinan J."/>
            <person name="Park H.-J."/>
            <person name="Ramirez L."/>
            <person name="Alfaro M."/>
            <person name="Sun H."/>
            <person name="Tritt A."/>
            <person name="Yoshinaga Y."/>
            <person name="Zwiers L.-H."/>
            <person name="Turgeon B."/>
            <person name="Goodwin S."/>
            <person name="Spatafora J."/>
            <person name="Crous P."/>
            <person name="Grigoriev I."/>
        </authorList>
    </citation>
    <scope>NUCLEOTIDE SEQUENCE</scope>
    <source>
        <strain evidence="3">CBS 107.79</strain>
    </source>
</reference>